<feature type="compositionally biased region" description="Gly residues" evidence="6">
    <location>
        <begin position="291"/>
        <end position="300"/>
    </location>
</feature>
<dbReference type="PROSITE" id="PS51918">
    <property type="entry name" value="RADICAL_SAM"/>
    <property type="match status" value="1"/>
</dbReference>
<keyword evidence="9" id="KW-1185">Reference proteome</keyword>
<dbReference type="SUPFAM" id="SSF102114">
    <property type="entry name" value="Radical SAM enzymes"/>
    <property type="match status" value="1"/>
</dbReference>
<dbReference type="InterPro" id="IPR006638">
    <property type="entry name" value="Elp3/MiaA/NifB-like_rSAM"/>
</dbReference>
<dbReference type="RefSeq" id="WP_109012990.1">
    <property type="nucleotide sequence ID" value="NZ_BDUD01000002.1"/>
</dbReference>
<keyword evidence="2" id="KW-0949">S-adenosyl-L-methionine</keyword>
<dbReference type="Pfam" id="PF04055">
    <property type="entry name" value="Radical_SAM"/>
    <property type="match status" value="1"/>
</dbReference>
<dbReference type="OrthoDB" id="9808022at2"/>
<dbReference type="GO" id="GO:0003824">
    <property type="term" value="F:catalytic activity"/>
    <property type="evidence" value="ECO:0007669"/>
    <property type="project" value="InterPro"/>
</dbReference>
<evidence type="ECO:0000256" key="2">
    <source>
        <dbReference type="ARBA" id="ARBA00022691"/>
    </source>
</evidence>
<dbReference type="Gene3D" id="3.20.20.70">
    <property type="entry name" value="Aldolase class I"/>
    <property type="match status" value="1"/>
</dbReference>
<dbReference type="CDD" id="cd01335">
    <property type="entry name" value="Radical_SAM"/>
    <property type="match status" value="1"/>
</dbReference>
<dbReference type="GO" id="GO:0051539">
    <property type="term" value="F:4 iron, 4 sulfur cluster binding"/>
    <property type="evidence" value="ECO:0007669"/>
    <property type="project" value="TreeGrafter"/>
</dbReference>
<dbReference type="GO" id="GO:0046872">
    <property type="term" value="F:metal ion binding"/>
    <property type="evidence" value="ECO:0007669"/>
    <property type="project" value="UniProtKB-KW"/>
</dbReference>
<dbReference type="SMART" id="SM00729">
    <property type="entry name" value="Elp3"/>
    <property type="match status" value="1"/>
</dbReference>
<dbReference type="AlphaFoldDB" id="A0A2R5FY79"/>
<dbReference type="GO" id="GO:0005737">
    <property type="term" value="C:cytoplasm"/>
    <property type="evidence" value="ECO:0007669"/>
    <property type="project" value="TreeGrafter"/>
</dbReference>
<dbReference type="PANTHER" id="PTHR13932:SF5">
    <property type="entry name" value="RADICAL S-ADENOSYL METHIONINE DOMAIN-CONTAINING PROTEIN 1, MITOCHONDRIAL"/>
    <property type="match status" value="1"/>
</dbReference>
<gene>
    <name evidence="8" type="primary">hemN</name>
    <name evidence="8" type="ORF">NIES4072_67210</name>
</gene>
<organism evidence="8 9">
    <name type="scientific">Nostoc commune NIES-4072</name>
    <dbReference type="NCBI Taxonomy" id="2005467"/>
    <lineage>
        <taxon>Bacteria</taxon>
        <taxon>Bacillati</taxon>
        <taxon>Cyanobacteriota</taxon>
        <taxon>Cyanophyceae</taxon>
        <taxon>Nostocales</taxon>
        <taxon>Nostocaceae</taxon>
        <taxon>Nostoc</taxon>
    </lineage>
</organism>
<evidence type="ECO:0000313" key="9">
    <source>
        <dbReference type="Proteomes" id="UP000245124"/>
    </source>
</evidence>
<evidence type="ECO:0000256" key="6">
    <source>
        <dbReference type="SAM" id="MobiDB-lite"/>
    </source>
</evidence>
<protein>
    <recommendedName>
        <fullName evidence="1">Heme chaperone HemW</fullName>
    </recommendedName>
</protein>
<dbReference type="GO" id="GO:0006779">
    <property type="term" value="P:porphyrin-containing compound biosynthetic process"/>
    <property type="evidence" value="ECO:0007669"/>
    <property type="project" value="TreeGrafter"/>
</dbReference>
<name>A0A2R5FY79_NOSCO</name>
<sequence length="468" mass="53178">MLTIQNLKSKIAQSPYQAYVYSYPHKTAYRPISPPVYLPELWAQQDRQALFLYIHIPFCEMRCGFCNLFTTVSHNEDFMSQYVRTLQRQAQRMKAVLGNASFARFAIGGGTPTQLPIQHLETILNIAENTMGAKLQEIPISVEVSPETATEDKLKLLRSHSVDRVSIGVQSFIDSEVLATQRRQSTTQVEATLTRIKEMGFPTLNIDLIYGLPGQTVNTWLQSIQASLRFQPEEIYLYPLYVRSLTGLGRTDREWDDIRLACYREGRSLLLSEGYTQVSMRMFRRLEERQGGQGGQGRQGRQGRQGKQGINISPLSPPSPIYCCQADGMIGLGCGARSYTNTLHYSNEYAVGAKGISEILQAYIQTADESFDYAHYGFQLNAEEQRRRYILLSLLSDEGLNCASYRQQFGSEVYADFPEFSELLALNLAIKDEEILQLTEFGIERSDTIGAWLFSEKVQELMQDYELK</sequence>
<comment type="caution">
    <text evidence="8">The sequence shown here is derived from an EMBL/GenBank/DDBJ whole genome shotgun (WGS) entry which is preliminary data.</text>
</comment>
<reference evidence="8 9" key="1">
    <citation type="submission" date="2017-06" db="EMBL/GenBank/DDBJ databases">
        <title>Genome sequencing of cyanobaciteial culture collection at National Institute for Environmental Studies (NIES).</title>
        <authorList>
            <person name="Hirose Y."/>
            <person name="Shimura Y."/>
            <person name="Fujisawa T."/>
            <person name="Nakamura Y."/>
            <person name="Kawachi M."/>
        </authorList>
    </citation>
    <scope>NUCLEOTIDE SEQUENCE [LARGE SCALE GENOMIC DNA]</scope>
    <source>
        <strain evidence="8 9">NIES-4072</strain>
    </source>
</reference>
<dbReference type="InterPro" id="IPR034505">
    <property type="entry name" value="Coproporphyrinogen-III_oxidase"/>
</dbReference>
<dbReference type="EMBL" id="BDUD01000002">
    <property type="protein sequence ID" value="GBG23009.1"/>
    <property type="molecule type" value="Genomic_DNA"/>
</dbReference>
<dbReference type="InterPro" id="IPR013785">
    <property type="entry name" value="Aldolase_TIM"/>
</dbReference>
<dbReference type="SFLD" id="SFLDS00029">
    <property type="entry name" value="Radical_SAM"/>
    <property type="match status" value="1"/>
</dbReference>
<keyword evidence="3" id="KW-0479">Metal-binding</keyword>
<feature type="region of interest" description="Disordered" evidence="6">
    <location>
        <begin position="288"/>
        <end position="314"/>
    </location>
</feature>
<dbReference type="PANTHER" id="PTHR13932">
    <property type="entry name" value="COPROPORPHYRINIGEN III OXIDASE"/>
    <property type="match status" value="1"/>
</dbReference>
<evidence type="ECO:0000256" key="4">
    <source>
        <dbReference type="ARBA" id="ARBA00023004"/>
    </source>
</evidence>
<dbReference type="Proteomes" id="UP000245124">
    <property type="component" value="Unassembled WGS sequence"/>
</dbReference>
<keyword evidence="4" id="KW-0408">Iron</keyword>
<feature type="domain" description="Radical SAM core" evidence="7">
    <location>
        <begin position="44"/>
        <end position="281"/>
    </location>
</feature>
<dbReference type="InterPro" id="IPR058240">
    <property type="entry name" value="rSAM_sf"/>
</dbReference>
<evidence type="ECO:0000256" key="1">
    <source>
        <dbReference type="ARBA" id="ARBA00017228"/>
    </source>
</evidence>
<proteinExistence type="predicted"/>
<dbReference type="InterPro" id="IPR007197">
    <property type="entry name" value="rSAM"/>
</dbReference>
<keyword evidence="5" id="KW-0411">Iron-sulfur</keyword>
<dbReference type="NCBIfam" id="NF006067">
    <property type="entry name" value="PRK08208.1"/>
    <property type="match status" value="1"/>
</dbReference>
<feature type="compositionally biased region" description="Low complexity" evidence="6">
    <location>
        <begin position="305"/>
        <end position="314"/>
    </location>
</feature>
<dbReference type="SFLD" id="SFLDG01065">
    <property type="entry name" value="anaerobic_coproporphyrinogen-I"/>
    <property type="match status" value="1"/>
</dbReference>
<evidence type="ECO:0000256" key="5">
    <source>
        <dbReference type="ARBA" id="ARBA00023014"/>
    </source>
</evidence>
<evidence type="ECO:0000313" key="8">
    <source>
        <dbReference type="EMBL" id="GBG23009.1"/>
    </source>
</evidence>
<evidence type="ECO:0000256" key="3">
    <source>
        <dbReference type="ARBA" id="ARBA00022723"/>
    </source>
</evidence>
<accession>A0A2R5FY79</accession>
<evidence type="ECO:0000259" key="7">
    <source>
        <dbReference type="PROSITE" id="PS51918"/>
    </source>
</evidence>